<keyword evidence="1" id="KW-0472">Membrane</keyword>
<keyword evidence="1" id="KW-1133">Transmembrane helix</keyword>
<reference evidence="2 3" key="1">
    <citation type="submission" date="2020-07" db="EMBL/GenBank/DDBJ databases">
        <title>Genome of Haloechinothrix sp.</title>
        <authorList>
            <person name="Tang S.-K."/>
            <person name="Yang L."/>
            <person name="Zhu W.-Y."/>
        </authorList>
    </citation>
    <scope>NUCLEOTIDE SEQUENCE [LARGE SCALE GENOMIC DNA]</scope>
    <source>
        <strain evidence="2 3">YIM 98757</strain>
    </source>
</reference>
<evidence type="ECO:0000313" key="2">
    <source>
        <dbReference type="EMBL" id="MBA0126493.1"/>
    </source>
</evidence>
<keyword evidence="3" id="KW-1185">Reference proteome</keyword>
<dbReference type="RefSeq" id="WP_180893312.1">
    <property type="nucleotide sequence ID" value="NZ_JACCKD010000004.1"/>
</dbReference>
<evidence type="ECO:0000313" key="3">
    <source>
        <dbReference type="Proteomes" id="UP000582974"/>
    </source>
</evidence>
<accession>A0A838AB77</accession>
<protein>
    <submittedName>
        <fullName evidence="2">Uncharacterized protein</fullName>
    </submittedName>
</protein>
<dbReference type="AlphaFoldDB" id="A0A838AB77"/>
<sequence>MNTLILTAMAAILVALGTWGIRHAPRLAPAALPGQERRHRARVLRRGGIACLVAATLLLAAGAHALLTAA</sequence>
<dbReference type="Proteomes" id="UP000582974">
    <property type="component" value="Unassembled WGS sequence"/>
</dbReference>
<organism evidence="2 3">
    <name type="scientific">Haloechinothrix aidingensis</name>
    <dbReference type="NCBI Taxonomy" id="2752311"/>
    <lineage>
        <taxon>Bacteria</taxon>
        <taxon>Bacillati</taxon>
        <taxon>Actinomycetota</taxon>
        <taxon>Actinomycetes</taxon>
        <taxon>Pseudonocardiales</taxon>
        <taxon>Pseudonocardiaceae</taxon>
        <taxon>Haloechinothrix</taxon>
    </lineage>
</organism>
<feature type="transmembrane region" description="Helical" evidence="1">
    <location>
        <begin position="44"/>
        <end position="67"/>
    </location>
</feature>
<comment type="caution">
    <text evidence="2">The sequence shown here is derived from an EMBL/GenBank/DDBJ whole genome shotgun (WGS) entry which is preliminary data.</text>
</comment>
<dbReference type="EMBL" id="JACCKD010000004">
    <property type="protein sequence ID" value="MBA0126493.1"/>
    <property type="molecule type" value="Genomic_DNA"/>
</dbReference>
<evidence type="ECO:0000256" key="1">
    <source>
        <dbReference type="SAM" id="Phobius"/>
    </source>
</evidence>
<name>A0A838AB77_9PSEU</name>
<proteinExistence type="predicted"/>
<keyword evidence="1" id="KW-0812">Transmembrane</keyword>
<gene>
    <name evidence="2" type="ORF">H0B56_13160</name>
</gene>